<organism evidence="5 6">
    <name type="scientific">Pseudohalioglobus lutimaris</name>
    <dbReference type="NCBI Taxonomy" id="1737061"/>
    <lineage>
        <taxon>Bacteria</taxon>
        <taxon>Pseudomonadati</taxon>
        <taxon>Pseudomonadota</taxon>
        <taxon>Gammaproteobacteria</taxon>
        <taxon>Cellvibrionales</taxon>
        <taxon>Halieaceae</taxon>
        <taxon>Pseudohalioglobus</taxon>
    </lineage>
</organism>
<dbReference type="GO" id="GO:0015689">
    <property type="term" value="P:molybdate ion transport"/>
    <property type="evidence" value="ECO:0007669"/>
    <property type="project" value="InterPro"/>
</dbReference>
<dbReference type="Pfam" id="PF13531">
    <property type="entry name" value="SBP_bac_11"/>
    <property type="match status" value="1"/>
</dbReference>
<comment type="similarity">
    <text evidence="1">Belongs to the bacterial solute-binding protein ModA family.</text>
</comment>
<name>A0A2N5X8H7_9GAMM</name>
<dbReference type="Proteomes" id="UP000235005">
    <property type="component" value="Unassembled WGS sequence"/>
</dbReference>
<evidence type="ECO:0000313" key="6">
    <source>
        <dbReference type="Proteomes" id="UP000235005"/>
    </source>
</evidence>
<reference evidence="5 6" key="1">
    <citation type="submission" date="2018-01" db="EMBL/GenBank/DDBJ databases">
        <title>The draft genome sequence of Halioglobus lutimaris HF004.</title>
        <authorList>
            <person name="Du Z.-J."/>
            <person name="Shi M.-J."/>
        </authorList>
    </citation>
    <scope>NUCLEOTIDE SEQUENCE [LARGE SCALE GENOMIC DNA]</scope>
    <source>
        <strain evidence="5 6">HF004</strain>
    </source>
</reference>
<dbReference type="GO" id="GO:0030973">
    <property type="term" value="F:molybdate ion binding"/>
    <property type="evidence" value="ECO:0007669"/>
    <property type="project" value="TreeGrafter"/>
</dbReference>
<protein>
    <submittedName>
        <fullName evidence="5">Molybdate ABC transporter substrate-binding protein</fullName>
    </submittedName>
</protein>
<dbReference type="PANTHER" id="PTHR30632:SF14">
    <property type="entry name" value="TUNGSTATE_MOLYBDATE_CHROMATE-BINDING PROTEIN MODA"/>
    <property type="match status" value="1"/>
</dbReference>
<evidence type="ECO:0000256" key="2">
    <source>
        <dbReference type="ARBA" id="ARBA00022723"/>
    </source>
</evidence>
<proteinExistence type="inferred from homology"/>
<keyword evidence="2 4" id="KW-0479">Metal-binding</keyword>
<dbReference type="Gene3D" id="3.40.190.10">
    <property type="entry name" value="Periplasmic binding protein-like II"/>
    <property type="match status" value="2"/>
</dbReference>
<feature type="binding site" evidence="4">
    <location>
        <position position="71"/>
    </location>
    <ligand>
        <name>molybdate</name>
        <dbReference type="ChEBI" id="CHEBI:36264"/>
    </ligand>
</feature>
<evidence type="ECO:0000256" key="4">
    <source>
        <dbReference type="PIRSR" id="PIRSR004846-1"/>
    </source>
</evidence>
<dbReference type="PANTHER" id="PTHR30632">
    <property type="entry name" value="MOLYBDATE-BINDING PERIPLASMIC PROTEIN"/>
    <property type="match status" value="1"/>
</dbReference>
<comment type="caution">
    <text evidence="5">The sequence shown here is derived from an EMBL/GenBank/DDBJ whole genome shotgun (WGS) entry which is preliminary data.</text>
</comment>
<accession>A0A2N5X8H7</accession>
<keyword evidence="6" id="KW-1185">Reference proteome</keyword>
<dbReference type="SUPFAM" id="SSF53850">
    <property type="entry name" value="Periplasmic binding protein-like II"/>
    <property type="match status" value="1"/>
</dbReference>
<dbReference type="AlphaFoldDB" id="A0A2N5X8H7"/>
<dbReference type="PIRSF" id="PIRSF004846">
    <property type="entry name" value="ModA"/>
    <property type="match status" value="1"/>
</dbReference>
<dbReference type="OrthoDB" id="9785015at2"/>
<keyword evidence="3" id="KW-0732">Signal</keyword>
<feature type="binding site" evidence="4">
    <location>
        <position position="167"/>
    </location>
    <ligand>
        <name>molybdate</name>
        <dbReference type="ChEBI" id="CHEBI:36264"/>
    </ligand>
</feature>
<dbReference type="GO" id="GO:0046872">
    <property type="term" value="F:metal ion binding"/>
    <property type="evidence" value="ECO:0007669"/>
    <property type="project" value="UniProtKB-KW"/>
</dbReference>
<evidence type="ECO:0000256" key="3">
    <source>
        <dbReference type="ARBA" id="ARBA00022729"/>
    </source>
</evidence>
<sequence length="241" mass="25885">MVPGPHALTGRLSKIMQRVITLLVILFSLPVTASEPLRVAVAANFRGTLDTLNAQYTRQTGQRILVSSASSGALANQVIHGAPFDLFFSADKATPEKLVQQGYGMQSQCYARGSMVLAGGDLSALSNPELTLAIANPATAPYGRAAMEVLARPGYDSERPLVRGNNVLQAFQFWRAGAVDLALVAKALAPNATPVPAQWYQPLDQHLAILRDSPEARAYLQWLGSDTVRQMINNAGYLPCP</sequence>
<evidence type="ECO:0000256" key="1">
    <source>
        <dbReference type="ARBA" id="ARBA00009175"/>
    </source>
</evidence>
<gene>
    <name evidence="5" type="primary">modA</name>
    <name evidence="5" type="ORF">C0039_01280</name>
</gene>
<dbReference type="EMBL" id="PKUS01000001">
    <property type="protein sequence ID" value="PLW70792.1"/>
    <property type="molecule type" value="Genomic_DNA"/>
</dbReference>
<evidence type="ECO:0000313" key="5">
    <source>
        <dbReference type="EMBL" id="PLW70792.1"/>
    </source>
</evidence>
<dbReference type="InterPro" id="IPR050682">
    <property type="entry name" value="ModA/WtpA"/>
</dbReference>
<dbReference type="InterPro" id="IPR005950">
    <property type="entry name" value="ModA"/>
</dbReference>
<keyword evidence="4" id="KW-0500">Molybdenum</keyword>
<dbReference type="NCBIfam" id="TIGR01256">
    <property type="entry name" value="modA"/>
    <property type="match status" value="1"/>
</dbReference>